<evidence type="ECO:0000313" key="4">
    <source>
        <dbReference type="EMBL" id="GMT11297.1"/>
    </source>
</evidence>
<dbReference type="SUPFAM" id="SSF52540">
    <property type="entry name" value="P-loop containing nucleoside triphosphate hydrolases"/>
    <property type="match status" value="1"/>
</dbReference>
<dbReference type="GO" id="GO:0008146">
    <property type="term" value="F:sulfotransferase activity"/>
    <property type="evidence" value="ECO:0007669"/>
    <property type="project" value="InterPro"/>
</dbReference>
<dbReference type="InterPro" id="IPR000863">
    <property type="entry name" value="Sulfotransferase_dom"/>
</dbReference>
<feature type="domain" description="Sulfotransferase" evidence="3">
    <location>
        <begin position="85"/>
        <end position="334"/>
    </location>
</feature>
<sequence length="339" mass="38926">TDSFWHRKGRIRGRRSDQNEYKLRCALAFSQSTPITMTSTDASGELKQKYMDSIPNAKVWNNYIWPGAVVSTDHLTELQDAEFGPNDVILVSYPKSGTTWCSEVLSGIVHEGDTELIKTIPMLDRVPWLDLDPALVTPIAKTTSPKKRIYFTHLAIDSLPKSAKEGKCKVIYVARNPKDQAVSYYHFHRSVAFFGTQTDLSWKDYLNYFVTGIICCGGWFEHVLGYWKFAKGNSNVKFIKYEDMKRNLVNEVKALEDFIGVSLNEEQRKKVVAHCSFDSMKNNKMVNKEDDDLFNDKVSTFLRKGIVGDWKNHFTVAQNEQFDELYKEKMEGSGLDFEF</sequence>
<evidence type="ECO:0000259" key="3">
    <source>
        <dbReference type="Pfam" id="PF00685"/>
    </source>
</evidence>
<proteinExistence type="inferred from homology"/>
<dbReference type="InterPro" id="IPR027417">
    <property type="entry name" value="P-loop_NTPase"/>
</dbReference>
<evidence type="ECO:0000256" key="1">
    <source>
        <dbReference type="ARBA" id="ARBA00005771"/>
    </source>
</evidence>
<keyword evidence="5" id="KW-1185">Reference proteome</keyword>
<dbReference type="PANTHER" id="PTHR11783">
    <property type="entry name" value="SULFOTRANSFERASE SULT"/>
    <property type="match status" value="1"/>
</dbReference>
<accession>A0AAV5UXI3</accession>
<feature type="non-terminal residue" evidence="4">
    <location>
        <position position="1"/>
    </location>
</feature>
<name>A0AAV5UXI3_9BILA</name>
<evidence type="ECO:0000313" key="5">
    <source>
        <dbReference type="Proteomes" id="UP001432322"/>
    </source>
</evidence>
<dbReference type="AlphaFoldDB" id="A0AAV5UXI3"/>
<protein>
    <recommendedName>
        <fullName evidence="3">Sulfotransferase domain-containing protein</fullName>
    </recommendedName>
</protein>
<dbReference type="Proteomes" id="UP001432322">
    <property type="component" value="Unassembled WGS sequence"/>
</dbReference>
<dbReference type="Gene3D" id="3.40.50.300">
    <property type="entry name" value="P-loop containing nucleotide triphosphate hydrolases"/>
    <property type="match status" value="1"/>
</dbReference>
<gene>
    <name evidence="4" type="ORF">PFISCL1PPCAC_2594</name>
</gene>
<dbReference type="FunFam" id="3.40.50.300:FF:000433">
    <property type="entry name" value="Estrogen sulfotransferase"/>
    <property type="match status" value="1"/>
</dbReference>
<comment type="similarity">
    <text evidence="1">Belongs to the sulfotransferase 1 family.</text>
</comment>
<reference evidence="4" key="1">
    <citation type="submission" date="2023-10" db="EMBL/GenBank/DDBJ databases">
        <title>Genome assembly of Pristionchus species.</title>
        <authorList>
            <person name="Yoshida K."/>
            <person name="Sommer R.J."/>
        </authorList>
    </citation>
    <scope>NUCLEOTIDE SEQUENCE</scope>
    <source>
        <strain evidence="4">RS5133</strain>
    </source>
</reference>
<dbReference type="EMBL" id="BTSY01000001">
    <property type="protein sequence ID" value="GMT11297.1"/>
    <property type="molecule type" value="Genomic_DNA"/>
</dbReference>
<organism evidence="4 5">
    <name type="scientific">Pristionchus fissidentatus</name>
    <dbReference type="NCBI Taxonomy" id="1538716"/>
    <lineage>
        <taxon>Eukaryota</taxon>
        <taxon>Metazoa</taxon>
        <taxon>Ecdysozoa</taxon>
        <taxon>Nematoda</taxon>
        <taxon>Chromadorea</taxon>
        <taxon>Rhabditida</taxon>
        <taxon>Rhabditina</taxon>
        <taxon>Diplogasteromorpha</taxon>
        <taxon>Diplogasteroidea</taxon>
        <taxon>Neodiplogasteridae</taxon>
        <taxon>Pristionchus</taxon>
    </lineage>
</organism>
<comment type="caution">
    <text evidence="4">The sequence shown here is derived from an EMBL/GenBank/DDBJ whole genome shotgun (WGS) entry which is preliminary data.</text>
</comment>
<keyword evidence="2" id="KW-0808">Transferase</keyword>
<dbReference type="Pfam" id="PF00685">
    <property type="entry name" value="Sulfotransfer_1"/>
    <property type="match status" value="1"/>
</dbReference>
<evidence type="ECO:0000256" key="2">
    <source>
        <dbReference type="ARBA" id="ARBA00022679"/>
    </source>
</evidence>